<reference evidence="2" key="1">
    <citation type="submission" date="2022-11" db="UniProtKB">
        <authorList>
            <consortium name="WormBaseParasite"/>
        </authorList>
    </citation>
    <scope>IDENTIFICATION</scope>
</reference>
<organism evidence="1 2">
    <name type="scientific">Panagrolaimus sp. JU765</name>
    <dbReference type="NCBI Taxonomy" id="591449"/>
    <lineage>
        <taxon>Eukaryota</taxon>
        <taxon>Metazoa</taxon>
        <taxon>Ecdysozoa</taxon>
        <taxon>Nematoda</taxon>
        <taxon>Chromadorea</taxon>
        <taxon>Rhabditida</taxon>
        <taxon>Tylenchina</taxon>
        <taxon>Panagrolaimomorpha</taxon>
        <taxon>Panagrolaimoidea</taxon>
        <taxon>Panagrolaimidae</taxon>
        <taxon>Panagrolaimus</taxon>
    </lineage>
</organism>
<accession>A0AC34Q449</accession>
<dbReference type="WBParaSite" id="JU765_v2.g12680.t1">
    <property type="protein sequence ID" value="JU765_v2.g12680.t1"/>
    <property type="gene ID" value="JU765_v2.g12680"/>
</dbReference>
<evidence type="ECO:0000313" key="1">
    <source>
        <dbReference type="Proteomes" id="UP000887576"/>
    </source>
</evidence>
<name>A0AC34Q449_9BILA</name>
<evidence type="ECO:0000313" key="2">
    <source>
        <dbReference type="WBParaSite" id="JU765_v2.g12680.t1"/>
    </source>
</evidence>
<dbReference type="Proteomes" id="UP000887576">
    <property type="component" value="Unplaced"/>
</dbReference>
<sequence>MPVPLLCGDMIQMRKAQALLMERNARRLQKQPLAKKMIVKVDDIQKGTRNLYPVRKAAEEAAKLIHPLSDSSSDYIASEPWVVDAKVDTKKTQTEDTLIQVFCNADVQFRIPKEKVAKKAKPVKNQNKRIIIEKNKPEDMLPPKILPEGSRKLARPKKKISPKASEKDVSTRKRRRPLIDDEDEVREREPRKRKAEVLPTDDPNAPAPRRSARQRYRPTLYMSNTDDEKTENEEDEDEKHEKYELCAAPVPSIVSLHSELENRELDELVIDPVKTTTLDENEVQKYLAMIKADFGADSHMAMVHLANCDYNIKKAMETADEEDSKLMKLITAASWKPADVVTLKKSMSARKNHKSMIHIARKIPSKNVVDVVAAYYWLKKSVCNLGKGFQICNRLLQNDQLEFNFDYSKKEGCENCVKQLWKENSKENVDVKLLCSLCADYFLKNDCHRPNSKVISPVFDFSMIEHKNCRLDKLKDHFDECKIENVQQLVGFFPYFRFYAYCVRGNDLPLLEEKLKDQKISKMTKMVLQNSEKMNEIHIFVSSKPFHKIIPEFKSYHSEFFMFESNSEISQLNIGKDESKFFHEQELYATSTKSGYYIDPSIVNIKQSTPQQSRRNSIIPNKNINMDIPLIKIDNPELIGKEKEESPDINLSLSEREGTSPDSDNSVIGTKVDESTISNSTESSVVPDDDDLEPYMVYNEHGKLFKVLENNIEEVSNDKTMIEENDGFDLDYFGQHLDDSIKNKFGWSFYEVYEHKMYQEKIYRLVDAAEIEPKIKLIEGKTPEEWLKEHPLKVSCTQFVDDFRSCKKKLSTLAEKYKVPVAVVKSFYTIHNVDGGLQRMFFTADQKQKSRRGRKSQKQNKKRKTSLKTEEYNLDSEIQKMYEDAVESFDENALLVVSF</sequence>
<protein>
    <submittedName>
        <fullName evidence="2">ELM2 domain-containing protein</fullName>
    </submittedName>
</protein>
<proteinExistence type="predicted"/>